<dbReference type="Pfam" id="PF13649">
    <property type="entry name" value="Methyltransf_25"/>
    <property type="match status" value="1"/>
</dbReference>
<dbReference type="InterPro" id="IPR029063">
    <property type="entry name" value="SAM-dependent_MTases_sf"/>
</dbReference>
<comment type="caution">
    <text evidence="2">The sequence shown here is derived from an EMBL/GenBank/DDBJ whole genome shotgun (WGS) entry which is preliminary data.</text>
</comment>
<evidence type="ECO:0000313" key="2">
    <source>
        <dbReference type="EMBL" id="RDB36870.1"/>
    </source>
</evidence>
<proteinExistence type="predicted"/>
<dbReference type="SUPFAM" id="SSF53335">
    <property type="entry name" value="S-adenosyl-L-methionine-dependent methyltransferases"/>
    <property type="match status" value="1"/>
</dbReference>
<dbReference type="EMBL" id="QOVW01000020">
    <property type="protein sequence ID" value="RDB36870.1"/>
    <property type="molecule type" value="Genomic_DNA"/>
</dbReference>
<name>A0A369KU27_9BACT</name>
<dbReference type="GO" id="GO:0032259">
    <property type="term" value="P:methylation"/>
    <property type="evidence" value="ECO:0007669"/>
    <property type="project" value="UniProtKB-KW"/>
</dbReference>
<reference evidence="2" key="1">
    <citation type="submission" date="2018-04" db="EMBL/GenBank/DDBJ databases">
        <title>Draft genome sequence of the Candidatus Spirobacillus cienkowskii, a pathogen of freshwater Daphnia species, reconstructed from hemolymph metagenomic reads.</title>
        <authorList>
            <person name="Bresciani L."/>
            <person name="Lemos L.N."/>
            <person name="Wale N."/>
            <person name="Lin J.Y."/>
            <person name="Fernandes G.R."/>
            <person name="Duffy M.A."/>
            <person name="Rodrigues J.M."/>
        </authorList>
    </citation>
    <scope>NUCLEOTIDE SEQUENCE [LARGE SCALE GENOMIC DNA]</scope>
    <source>
        <strain evidence="2">Binning01</strain>
    </source>
</reference>
<evidence type="ECO:0000313" key="3">
    <source>
        <dbReference type="Proteomes" id="UP000253934"/>
    </source>
</evidence>
<accession>A0A369KU27</accession>
<organism evidence="2 3">
    <name type="scientific">Spirobacillus cienkowskii</name>
    <dbReference type="NCBI Taxonomy" id="495820"/>
    <lineage>
        <taxon>Bacteria</taxon>
        <taxon>Pseudomonadati</taxon>
        <taxon>Bdellovibrionota</taxon>
        <taxon>Oligoflexia</taxon>
        <taxon>Silvanigrellales</taxon>
        <taxon>Spirobacillus</taxon>
    </lineage>
</organism>
<dbReference type="Gene3D" id="3.40.50.150">
    <property type="entry name" value="Vaccinia Virus protein VP39"/>
    <property type="match status" value="1"/>
</dbReference>
<keyword evidence="2" id="KW-0489">Methyltransferase</keyword>
<dbReference type="InterPro" id="IPR041698">
    <property type="entry name" value="Methyltransf_25"/>
</dbReference>
<keyword evidence="3" id="KW-1185">Reference proteome</keyword>
<protein>
    <submittedName>
        <fullName evidence="2">Class I SAM-dependent methyltransferase</fullName>
    </submittedName>
</protein>
<dbReference type="Proteomes" id="UP000253934">
    <property type="component" value="Unassembled WGS sequence"/>
</dbReference>
<sequence>MSKYFIQTLNKTGYALSEVLDEISQNFIESSKYCTLPVLEIGAAFGVVSLECLKQGATVIANDLDENHLKILKNNANINSNKLILMPCDFEDIKLLDSSISSIFCARVIHFFDPDKLIRCLKLTYKLLENHGTAYFTAETPFLKNWNHLHLDFKKRIAQGDIFAGYVKTKNYINSGEISDNLPEYMQFFDDYNLKIIFEKCGFVVEKCFLFSRPYFPLEVQLDGRESVGIIARKIVNPKG</sequence>
<feature type="domain" description="Methyltransferase" evidence="1">
    <location>
        <begin position="38"/>
        <end position="132"/>
    </location>
</feature>
<gene>
    <name evidence="2" type="ORF">DCC88_02875</name>
</gene>
<dbReference type="CDD" id="cd02440">
    <property type="entry name" value="AdoMet_MTases"/>
    <property type="match status" value="1"/>
</dbReference>
<evidence type="ECO:0000259" key="1">
    <source>
        <dbReference type="Pfam" id="PF13649"/>
    </source>
</evidence>
<keyword evidence="2" id="KW-0808">Transferase</keyword>
<dbReference type="AlphaFoldDB" id="A0A369KU27"/>
<dbReference type="GO" id="GO:0008168">
    <property type="term" value="F:methyltransferase activity"/>
    <property type="evidence" value="ECO:0007669"/>
    <property type="project" value="UniProtKB-KW"/>
</dbReference>